<dbReference type="PROSITE" id="PS50878">
    <property type="entry name" value="RT_POL"/>
    <property type="match status" value="1"/>
</dbReference>
<dbReference type="GO" id="GO:0003676">
    <property type="term" value="F:nucleic acid binding"/>
    <property type="evidence" value="ECO:0007669"/>
    <property type="project" value="InterPro"/>
</dbReference>
<dbReference type="InterPro" id="IPR043502">
    <property type="entry name" value="DNA/RNA_pol_sf"/>
</dbReference>
<comment type="caution">
    <text evidence="3">The sequence shown here is derived from an EMBL/GenBank/DDBJ whole genome shotgun (WGS) entry which is preliminary data.</text>
</comment>
<dbReference type="InterPro" id="IPR000477">
    <property type="entry name" value="RT_dom"/>
</dbReference>
<dbReference type="InterPro" id="IPR005135">
    <property type="entry name" value="Endo/exonuclease/phosphatase"/>
</dbReference>
<evidence type="ECO:0000313" key="3">
    <source>
        <dbReference type="EMBL" id="KAK9287636.1"/>
    </source>
</evidence>
<dbReference type="GO" id="GO:0004523">
    <property type="term" value="F:RNA-DNA hybrid ribonuclease activity"/>
    <property type="evidence" value="ECO:0007669"/>
    <property type="project" value="InterPro"/>
</dbReference>
<dbReference type="Pfam" id="PF14111">
    <property type="entry name" value="DUF4283"/>
    <property type="match status" value="1"/>
</dbReference>
<dbReference type="InterPro" id="IPR044730">
    <property type="entry name" value="RNase_H-like_dom_plant"/>
</dbReference>
<protein>
    <recommendedName>
        <fullName evidence="2">Reverse transcriptase domain-containing protein</fullName>
    </recommendedName>
</protein>
<accession>A0AAP0X2W8</accession>
<dbReference type="Proteomes" id="UP001415857">
    <property type="component" value="Unassembled WGS sequence"/>
</dbReference>
<name>A0AAP0X2W8_LIQFO</name>
<dbReference type="CDD" id="cd06222">
    <property type="entry name" value="RNase_H_like"/>
    <property type="match status" value="1"/>
</dbReference>
<dbReference type="InterPro" id="IPR052343">
    <property type="entry name" value="Retrotransposon-Effector_Assoc"/>
</dbReference>
<gene>
    <name evidence="3" type="ORF">L1049_016073</name>
</gene>
<keyword evidence="4" id="KW-1185">Reference proteome</keyword>
<dbReference type="Gene3D" id="3.60.10.10">
    <property type="entry name" value="Endonuclease/exonuclease/phosphatase"/>
    <property type="match status" value="1"/>
</dbReference>
<evidence type="ECO:0000313" key="4">
    <source>
        <dbReference type="Proteomes" id="UP001415857"/>
    </source>
</evidence>
<feature type="region of interest" description="Disordered" evidence="1">
    <location>
        <begin position="255"/>
        <end position="275"/>
    </location>
</feature>
<dbReference type="InterPro" id="IPR025836">
    <property type="entry name" value="Zn_knuckle_CX2CX4HX4C"/>
</dbReference>
<dbReference type="Pfam" id="PF14392">
    <property type="entry name" value="zf-CCHC_4"/>
    <property type="match status" value="1"/>
</dbReference>
<evidence type="ECO:0000256" key="1">
    <source>
        <dbReference type="SAM" id="MobiDB-lite"/>
    </source>
</evidence>
<dbReference type="SUPFAM" id="SSF56219">
    <property type="entry name" value="DNase I-like"/>
    <property type="match status" value="1"/>
</dbReference>
<dbReference type="PANTHER" id="PTHR46890">
    <property type="entry name" value="NON-LTR RETROLELEMENT REVERSE TRANSCRIPTASE-LIKE PROTEIN-RELATED"/>
    <property type="match status" value="1"/>
</dbReference>
<dbReference type="InterPro" id="IPR025558">
    <property type="entry name" value="DUF4283"/>
</dbReference>
<feature type="compositionally biased region" description="Polar residues" evidence="1">
    <location>
        <begin position="266"/>
        <end position="275"/>
    </location>
</feature>
<organism evidence="3 4">
    <name type="scientific">Liquidambar formosana</name>
    <name type="common">Formosan gum</name>
    <dbReference type="NCBI Taxonomy" id="63359"/>
    <lineage>
        <taxon>Eukaryota</taxon>
        <taxon>Viridiplantae</taxon>
        <taxon>Streptophyta</taxon>
        <taxon>Embryophyta</taxon>
        <taxon>Tracheophyta</taxon>
        <taxon>Spermatophyta</taxon>
        <taxon>Magnoliopsida</taxon>
        <taxon>eudicotyledons</taxon>
        <taxon>Gunneridae</taxon>
        <taxon>Pentapetalae</taxon>
        <taxon>Saxifragales</taxon>
        <taxon>Altingiaceae</taxon>
        <taxon>Liquidambar</taxon>
    </lineage>
</organism>
<reference evidence="3 4" key="1">
    <citation type="journal article" date="2024" name="Plant J.">
        <title>Genome sequences and population genomics reveal climatic adaptation and genomic divergence between two closely related sweetgum species.</title>
        <authorList>
            <person name="Xu W.Q."/>
            <person name="Ren C.Q."/>
            <person name="Zhang X.Y."/>
            <person name="Comes H.P."/>
            <person name="Liu X.H."/>
            <person name="Li Y.G."/>
            <person name="Kettle C.J."/>
            <person name="Jalonen R."/>
            <person name="Gaisberger H."/>
            <person name="Ma Y.Z."/>
            <person name="Qiu Y.X."/>
        </authorList>
    </citation>
    <scope>NUCLEOTIDE SEQUENCE [LARGE SCALE GENOMIC DNA]</scope>
    <source>
        <strain evidence="3">Hangzhou</strain>
    </source>
</reference>
<dbReference type="InterPro" id="IPR036691">
    <property type="entry name" value="Endo/exonu/phosph_ase_sf"/>
</dbReference>
<dbReference type="PANTHER" id="PTHR46890:SF48">
    <property type="entry name" value="RNA-DIRECTED DNA POLYMERASE"/>
    <property type="match status" value="1"/>
</dbReference>
<proteinExistence type="predicted"/>
<sequence>MDPTADELSQLVTQTANLRCHEDVLDLALDEDTTINVTNLSLVGKLITEELVNLQAVKTIMTRAWNPSVGFSISNLATNVFLFGFSKEADRTRVINSGPWSIMGSHLVLICWRLCLVLEELDFSRSQFWIQIHSLPLGNKTTVNATKIGNMIGKFISVDSHNSNGLFWESFLRIKVDLLISNPLKTGFVLKRDALPPVWIQFKYERLSKFCIHCGRLSHCANSCLFVPKDIPPESGNLSLLSPGFGPWLRAEVGPSHKKSPISRGEVSSSKPSHFSNRQCRVQGARELTSSACHIHPPHHFQVRNLWALVRDLHPDIVFLAETKVKDAKVTRTLSDLGFPNLVSVPPINLAGGLCLGWRNGIEIEVITFNNFLINVLVYSAPPSSPWMFTVVYGPPSWQGKSSFLTQLDTIAKSFSGPWLCMGDFKLITSQADKRGGRPFASSSAGGLKEIIDPNALVDIGFSGNPFTWSNKRGGHANIRERLDRRIANLSWRALFPHASLSHLPAISSDHCPILLNCSGISNSVIRPFKFQAMWTRDVSSSLVVEHAWRSNCRGSSAFRLCQKIKSSRLALSEWKKNHFGVVHSKILALQKAISAIQICESSSANLEVETNLQLELDECWKREEILWKQKSRVQWLKEGDKNTKFFHLSTVICGKRNSIDFLKNEAGQWISDRASIGTCFTNQLKDLFSSSHPDFPDSLDSLLPRLITEDDNMALCSIPDETKIRDVLFRMGSLKAPGPDGMSVLFYKHYWSTIKFDVVNTVRSFFLGGFMLKQLNHTNIALIPKTDSAYVVHHFRPISLCNVIYKLIAKILSNRLQPFLSKLISPVQAAFVPGRSITDNSIMVHEILHSMKKKSGKGGLMAIKIDMEHAYDKIEWPFLIEVLKCFGFNEVWCNWIMQCITTTSFSTLISGGLFGWFKPQRGLRQGDPLSPYLFILCSEVLSRLIYRTEADGLIHGIKICRSSPAMSHLLFADDLILFCRATPSEAEAMIQCLNSYGGWSGQSNNFTKSHVHFSTNTNRSLTASICSILHLRKAPSNSKYLGLPLFIGKAKSLSFEGVVEKVNTRICGWKAATLSQARRSTLIRSVAASIPTYTMSTFCLPHRVCDAIDAKMQDFWLGFNKGTSRGLYLRAWNALFLWMSSKWSLRISAFSHLSLQEWIVLLTSNGPGLNFNKDVADEFLHLAEVLFDLVWFSRNKAVFEELVIDPKILLDNISKVACEHWSSYSLLPSKVCSLSSWCPPPWPWLKLNVGATVCSTSSVLSALIRDTTGSFLFAWTAKIDHVDPIVAKAKAMCFGLSKACNHNILMLIAEGDATSVLAPLHDWSLEPPWEIATLSLDARELLGFFHKWTISSIPPTANKAAHLLAQWAASCNIFGLIPPTHLPISVMNAELEDEERVAPVILPLSS</sequence>
<dbReference type="EMBL" id="JBBPBK010000003">
    <property type="protein sequence ID" value="KAK9287636.1"/>
    <property type="molecule type" value="Genomic_DNA"/>
</dbReference>
<dbReference type="CDD" id="cd01650">
    <property type="entry name" value="RT_nLTR_like"/>
    <property type="match status" value="1"/>
</dbReference>
<dbReference type="Pfam" id="PF00078">
    <property type="entry name" value="RVT_1"/>
    <property type="match status" value="1"/>
</dbReference>
<dbReference type="SUPFAM" id="SSF56672">
    <property type="entry name" value="DNA/RNA polymerases"/>
    <property type="match status" value="1"/>
</dbReference>
<dbReference type="InterPro" id="IPR002156">
    <property type="entry name" value="RNaseH_domain"/>
</dbReference>
<dbReference type="Pfam" id="PF13456">
    <property type="entry name" value="RVT_3"/>
    <property type="match status" value="1"/>
</dbReference>
<feature type="domain" description="Reverse transcriptase" evidence="2">
    <location>
        <begin position="765"/>
        <end position="1046"/>
    </location>
</feature>
<evidence type="ECO:0000259" key="2">
    <source>
        <dbReference type="PROSITE" id="PS50878"/>
    </source>
</evidence>
<dbReference type="Pfam" id="PF03372">
    <property type="entry name" value="Exo_endo_phos"/>
    <property type="match status" value="1"/>
</dbReference>